<dbReference type="GO" id="GO:0016491">
    <property type="term" value="F:oxidoreductase activity"/>
    <property type="evidence" value="ECO:0007669"/>
    <property type="project" value="InterPro"/>
</dbReference>
<evidence type="ECO:0000313" key="3">
    <source>
        <dbReference type="EMBL" id="HGW92488.1"/>
    </source>
</evidence>
<accession>A0A7C4YSS6</accession>
<dbReference type="Gene3D" id="3.40.30.10">
    <property type="entry name" value="Glutaredoxin"/>
    <property type="match status" value="1"/>
</dbReference>
<dbReference type="EMBL" id="DTHG01000099">
    <property type="protein sequence ID" value="HGW92488.1"/>
    <property type="molecule type" value="Genomic_DNA"/>
</dbReference>
<reference evidence="3" key="1">
    <citation type="journal article" date="2020" name="mSystems">
        <title>Genome- and Community-Level Interaction Insights into Carbon Utilization and Element Cycling Functions of Hydrothermarchaeota in Hydrothermal Sediment.</title>
        <authorList>
            <person name="Zhou Z."/>
            <person name="Liu Y."/>
            <person name="Xu W."/>
            <person name="Pan J."/>
            <person name="Luo Z.H."/>
            <person name="Li M."/>
        </authorList>
    </citation>
    <scope>NUCLEOTIDE SEQUENCE [LARGE SCALE GENOMIC DNA]</scope>
    <source>
        <strain evidence="3">SpSt-780</strain>
    </source>
</reference>
<dbReference type="InterPro" id="IPR013766">
    <property type="entry name" value="Thioredoxin_domain"/>
</dbReference>
<feature type="chain" id="PRO_5027832297" evidence="1">
    <location>
        <begin position="20"/>
        <end position="164"/>
    </location>
</feature>
<name>A0A7C4YSS6_UNCW3</name>
<dbReference type="Pfam" id="PF08534">
    <property type="entry name" value="Redoxin"/>
    <property type="match status" value="1"/>
</dbReference>
<dbReference type="PANTHER" id="PTHR42852:SF13">
    <property type="entry name" value="PROTEIN DIPZ"/>
    <property type="match status" value="1"/>
</dbReference>
<feature type="signal peptide" evidence="1">
    <location>
        <begin position="1"/>
        <end position="19"/>
    </location>
</feature>
<gene>
    <name evidence="3" type="ORF">ENV67_08140</name>
</gene>
<keyword evidence="1" id="KW-0732">Signal</keyword>
<protein>
    <submittedName>
        <fullName evidence="3">TlpA family protein disulfide reductase</fullName>
    </submittedName>
</protein>
<comment type="caution">
    <text evidence="3">The sequence shown here is derived from an EMBL/GenBank/DDBJ whole genome shotgun (WGS) entry which is preliminary data.</text>
</comment>
<dbReference type="SUPFAM" id="SSF52833">
    <property type="entry name" value="Thioredoxin-like"/>
    <property type="match status" value="1"/>
</dbReference>
<dbReference type="AlphaFoldDB" id="A0A7C4YSS6"/>
<dbReference type="InterPro" id="IPR013740">
    <property type="entry name" value="Redoxin"/>
</dbReference>
<dbReference type="PANTHER" id="PTHR42852">
    <property type="entry name" value="THIOL:DISULFIDE INTERCHANGE PROTEIN DSBE"/>
    <property type="match status" value="1"/>
</dbReference>
<feature type="domain" description="Thioredoxin" evidence="2">
    <location>
        <begin position="21"/>
        <end position="162"/>
    </location>
</feature>
<proteinExistence type="predicted"/>
<dbReference type="PROSITE" id="PS51257">
    <property type="entry name" value="PROKAR_LIPOPROTEIN"/>
    <property type="match status" value="1"/>
</dbReference>
<dbReference type="PROSITE" id="PS51352">
    <property type="entry name" value="THIOREDOXIN_2"/>
    <property type="match status" value="1"/>
</dbReference>
<dbReference type="CDD" id="cd02966">
    <property type="entry name" value="TlpA_like_family"/>
    <property type="match status" value="1"/>
</dbReference>
<dbReference type="PRINTS" id="PR00421">
    <property type="entry name" value="THIOREDOXIN"/>
</dbReference>
<evidence type="ECO:0000259" key="2">
    <source>
        <dbReference type="PROSITE" id="PS51352"/>
    </source>
</evidence>
<dbReference type="InterPro" id="IPR036249">
    <property type="entry name" value="Thioredoxin-like_sf"/>
</dbReference>
<dbReference type="InterPro" id="IPR050553">
    <property type="entry name" value="Thioredoxin_ResA/DsbE_sf"/>
</dbReference>
<evidence type="ECO:0000256" key="1">
    <source>
        <dbReference type="SAM" id="SignalP"/>
    </source>
</evidence>
<organism evidence="3">
    <name type="scientific">candidate division WOR-3 bacterium</name>
    <dbReference type="NCBI Taxonomy" id="2052148"/>
    <lineage>
        <taxon>Bacteria</taxon>
        <taxon>Bacteria division WOR-3</taxon>
    </lineage>
</organism>
<sequence length="164" mass="18790">MKKTILLLLILSFFSSCKAKENKKTGALSFTLKNLNGEMVNLEDFKDKYVLIDFWATWCGPCVKAMPYIVELYNKYGGDKFTVIGIALDNEIDVKNFVESRNIPYLILLGNNDIAMYYNVRYIPTIVLLSPDKENSKIIYKNVGFSEEEMKSLEEKIKEVSSSL</sequence>